<feature type="domain" description="RRM" evidence="3">
    <location>
        <begin position="137"/>
        <end position="225"/>
    </location>
</feature>
<dbReference type="InterPro" id="IPR000504">
    <property type="entry name" value="RRM_dom"/>
</dbReference>
<dbReference type="PANTHER" id="PTHR15608:SF0">
    <property type="entry name" value="HIV TAT-SPECIFIC FACTOR 1"/>
    <property type="match status" value="1"/>
</dbReference>
<feature type="domain" description="RRM" evidence="3">
    <location>
        <begin position="283"/>
        <end position="368"/>
    </location>
</feature>
<evidence type="ECO:0000259" key="3">
    <source>
        <dbReference type="PROSITE" id="PS50102"/>
    </source>
</evidence>
<accession>A0ABR0F407</accession>
<proteinExistence type="predicted"/>
<dbReference type="InterPro" id="IPR035979">
    <property type="entry name" value="RBD_domain_sf"/>
</dbReference>
<dbReference type="EMBL" id="JAXOVC010000001">
    <property type="protein sequence ID" value="KAK4508319.1"/>
    <property type="molecule type" value="Genomic_DNA"/>
</dbReference>
<dbReference type="InterPro" id="IPR034393">
    <property type="entry name" value="TatSF1-like"/>
</dbReference>
<dbReference type="PANTHER" id="PTHR15608">
    <property type="entry name" value="SPLICING FACTOR U2AF-ASSOCIATED PROTEIN 2"/>
    <property type="match status" value="1"/>
</dbReference>
<dbReference type="Proteomes" id="UP001305779">
    <property type="component" value="Unassembled WGS sequence"/>
</dbReference>
<feature type="compositionally biased region" description="Polar residues" evidence="2">
    <location>
        <begin position="223"/>
        <end position="233"/>
    </location>
</feature>
<dbReference type="Gene3D" id="3.30.70.330">
    <property type="match status" value="2"/>
</dbReference>
<evidence type="ECO:0000313" key="4">
    <source>
        <dbReference type="EMBL" id="KAK4508319.1"/>
    </source>
</evidence>
<evidence type="ECO:0000256" key="1">
    <source>
        <dbReference type="PROSITE-ProRule" id="PRU00176"/>
    </source>
</evidence>
<organism evidence="4 5">
    <name type="scientific">Zasmidium cellare</name>
    <name type="common">Wine cellar mold</name>
    <name type="synonym">Racodium cellare</name>
    <dbReference type="NCBI Taxonomy" id="395010"/>
    <lineage>
        <taxon>Eukaryota</taxon>
        <taxon>Fungi</taxon>
        <taxon>Dikarya</taxon>
        <taxon>Ascomycota</taxon>
        <taxon>Pezizomycotina</taxon>
        <taxon>Dothideomycetes</taxon>
        <taxon>Dothideomycetidae</taxon>
        <taxon>Mycosphaerellales</taxon>
        <taxon>Mycosphaerellaceae</taxon>
        <taxon>Zasmidium</taxon>
    </lineage>
</organism>
<reference evidence="4 5" key="1">
    <citation type="journal article" date="2023" name="G3 (Bethesda)">
        <title>A chromosome-level genome assembly of Zasmidium syzygii isolated from banana leaves.</title>
        <authorList>
            <person name="van Westerhoven A.C."/>
            <person name="Mehrabi R."/>
            <person name="Talebi R."/>
            <person name="Steentjes M.B.F."/>
            <person name="Corcolon B."/>
            <person name="Chong P.A."/>
            <person name="Kema G.H.J."/>
            <person name="Seidl M.F."/>
        </authorList>
    </citation>
    <scope>NUCLEOTIDE SEQUENCE [LARGE SCALE GENOMIC DNA]</scope>
    <source>
        <strain evidence="4 5">P124</strain>
    </source>
</reference>
<feature type="region of interest" description="Disordered" evidence="2">
    <location>
        <begin position="58"/>
        <end position="131"/>
    </location>
</feature>
<feature type="compositionally biased region" description="Polar residues" evidence="2">
    <location>
        <begin position="101"/>
        <end position="127"/>
    </location>
</feature>
<keyword evidence="1" id="KW-0694">RNA-binding</keyword>
<dbReference type="SUPFAM" id="SSF54928">
    <property type="entry name" value="RNA-binding domain, RBD"/>
    <property type="match status" value="2"/>
</dbReference>
<name>A0ABR0F407_ZASCE</name>
<feature type="region of interest" description="Disordered" evidence="2">
    <location>
        <begin position="377"/>
        <end position="402"/>
    </location>
</feature>
<gene>
    <name evidence="4" type="ORF">PRZ48_002057</name>
</gene>
<sequence length="402" mass="45162">MERKPFPYDQESFGDDERISFSKVANKFILEDENGIEWEWHPTVERWTQTITEEEMKQQAEAYKVAGVDEDEPALNPAQKRKEAQLEDAETNPKAAKTGPGATNTGDRTNAQPDTNANARGSTNASANVAPPTRKNTAIWVTGIPTDADREEIIQFFSRFGMIKESVEDDSKRIKMYADDEGNFNGEALIIYQGPESIELAHWYDGEPLRLGDKANKLSIQPADSNYKSQDGNTVKEGGNKPKPSKAKLKAKAEEIERRTKTWEEDDEPAPAPAAKPQQKVLNTVLIRNAFTLHLLEEEPDLLSNIYDDMEDAAESHGEVRNVTVGDKEPRGLVTVRFADAAAAKAFADAINGRSWNGRKLSTETVSGWDVKLRKNKLPEAEKERQEKRRLDKYSRRIEDEA</sequence>
<feature type="region of interest" description="Disordered" evidence="2">
    <location>
        <begin position="223"/>
        <end position="249"/>
    </location>
</feature>
<feature type="region of interest" description="Disordered" evidence="2">
    <location>
        <begin position="258"/>
        <end position="277"/>
    </location>
</feature>
<comment type="caution">
    <text evidence="4">The sequence shown here is derived from an EMBL/GenBank/DDBJ whole genome shotgun (WGS) entry which is preliminary data.</text>
</comment>
<keyword evidence="5" id="KW-1185">Reference proteome</keyword>
<evidence type="ECO:0000313" key="5">
    <source>
        <dbReference type="Proteomes" id="UP001305779"/>
    </source>
</evidence>
<evidence type="ECO:0000256" key="2">
    <source>
        <dbReference type="SAM" id="MobiDB-lite"/>
    </source>
</evidence>
<dbReference type="PROSITE" id="PS50102">
    <property type="entry name" value="RRM"/>
    <property type="match status" value="2"/>
</dbReference>
<protein>
    <recommendedName>
        <fullName evidence="3">RRM domain-containing protein</fullName>
    </recommendedName>
</protein>
<dbReference type="InterPro" id="IPR012677">
    <property type="entry name" value="Nucleotide-bd_a/b_plait_sf"/>
</dbReference>